<feature type="binding site" evidence="9">
    <location>
        <position position="235"/>
    </location>
    <ligand>
        <name>a divalent metal cation</name>
        <dbReference type="ChEBI" id="CHEBI:60240"/>
        <label>2</label>
        <note>catalytic</note>
    </ligand>
</feature>
<feature type="binding site" evidence="9">
    <location>
        <position position="304"/>
    </location>
    <ligand>
        <name>a divalent metal cation</name>
        <dbReference type="ChEBI" id="CHEBI:60240"/>
        <label>2</label>
        <note>catalytic</note>
    </ligand>
</feature>
<evidence type="ECO:0000256" key="8">
    <source>
        <dbReference type="ARBA" id="ARBA00022801"/>
    </source>
</evidence>
<reference evidence="13" key="1">
    <citation type="submission" date="2020-01" db="EMBL/GenBank/DDBJ databases">
        <authorList>
            <consortium name="DOE Joint Genome Institute"/>
            <person name="Haridas S."/>
            <person name="Albert R."/>
            <person name="Binder M."/>
            <person name="Bloem J."/>
            <person name="Labutti K."/>
            <person name="Salamov A."/>
            <person name="Andreopoulos B."/>
            <person name="Baker S.E."/>
            <person name="Barry K."/>
            <person name="Bills G."/>
            <person name="Bluhm B.H."/>
            <person name="Cannon C."/>
            <person name="Castanera R."/>
            <person name="Culley D.E."/>
            <person name="Daum C."/>
            <person name="Ezra D."/>
            <person name="Gonzalez J.B."/>
            <person name="Henrissat B."/>
            <person name="Kuo A."/>
            <person name="Liang C."/>
            <person name="Lipzen A."/>
            <person name="Lutzoni F."/>
            <person name="Magnuson J."/>
            <person name="Mondo S."/>
            <person name="Nolan M."/>
            <person name="Ohm R."/>
            <person name="Pangilinan J."/>
            <person name="Park H.-J."/>
            <person name="Ramirez L."/>
            <person name="Alfaro M."/>
            <person name="Sun H."/>
            <person name="Tritt A."/>
            <person name="Yoshinaga Y."/>
            <person name="Zwiers L.-H."/>
            <person name="Turgeon B.G."/>
            <person name="Goodwin S.B."/>
            <person name="Spatafora J.W."/>
            <person name="Crous P.W."/>
            <person name="Grigoriev I.V."/>
        </authorList>
    </citation>
    <scope>NUCLEOTIDE SEQUENCE</scope>
    <source>
        <strain evidence="13">P77</strain>
    </source>
</reference>
<dbReference type="AlphaFoldDB" id="A0A6A5KWW5"/>
<keyword evidence="6 9" id="KW-0645">Protease</keyword>
<dbReference type="EMBL" id="ML975246">
    <property type="protein sequence ID" value="KAF1839194.1"/>
    <property type="molecule type" value="Genomic_DNA"/>
</dbReference>
<dbReference type="InterPro" id="IPR050247">
    <property type="entry name" value="Met_Aminopeptidase_Type2"/>
</dbReference>
<dbReference type="GO" id="GO:0006508">
    <property type="term" value="P:proteolysis"/>
    <property type="evidence" value="ECO:0007669"/>
    <property type="project" value="UniProtKB-KW"/>
</dbReference>
<feature type="binding site" evidence="9">
    <location>
        <position position="204"/>
    </location>
    <ligand>
        <name>substrate</name>
    </ligand>
</feature>
<evidence type="ECO:0000256" key="4">
    <source>
        <dbReference type="ARBA" id="ARBA00022438"/>
    </source>
</evidence>
<feature type="binding site" evidence="9">
    <location>
        <position position="235"/>
    </location>
    <ligand>
        <name>a divalent metal cation</name>
        <dbReference type="ChEBI" id="CHEBI:60240"/>
        <label>1</label>
    </ligand>
</feature>
<evidence type="ECO:0000256" key="9">
    <source>
        <dbReference type="HAMAP-Rule" id="MF_03175"/>
    </source>
</evidence>
<name>A0A6A5KWW5_9PLEO</name>
<dbReference type="GO" id="GO:0004239">
    <property type="term" value="F:initiator methionyl aminopeptidase activity"/>
    <property type="evidence" value="ECO:0007669"/>
    <property type="project" value="UniProtKB-UniRule"/>
</dbReference>
<dbReference type="InterPro" id="IPR000994">
    <property type="entry name" value="Pept_M24"/>
</dbReference>
<comment type="catalytic activity">
    <reaction evidence="1 9 10">
        <text>Release of N-terminal amino acids, preferentially methionine, from peptides and arylamides.</text>
        <dbReference type="EC" id="3.4.11.18"/>
    </reaction>
</comment>
<sequence>MAAKVADDVANLKLDDSSSKPTNGTPQNGDKPTGDAEHDDSDDDNEAEEGVGEAGEGAAKKKKKRKPRKKKKAGGAGTGGPKVQTSPPRVRIDELFPNNAYPEGQIQEYVNENAYRTTSEEKRHLDRMNNDFLTEYRKGAEIHRQVRQWAQKSIKPGMSLTEIAEGIEDSVRALTGHQGLEDGDAQIAGMGFPTGLSINHCAAHYTPNAGNKMVLNYEDVMKVDFGVHINGRIVDSAFTLTFDPVYDNLVNACKDATNAGIKEAGIDVRMSDIGAAIQEVMESYEVEIKGETFPVKCIRNLNGHSIGQFNIHGGKTVPIVKGGDQTKMEEGETFAIETFGSTGKGYVRDDMETSHYAKKPDAPKVALRVSSAKTLLNSITKNFGTLPFCRRYLDRLGHDKYLLGLNNLVSAGIVEAYPPLCDIKGSYTAQSEHTFVLRPTCKEVLSRGDDY</sequence>
<dbReference type="PANTHER" id="PTHR45777:SF2">
    <property type="entry name" value="METHIONINE AMINOPEPTIDASE 2"/>
    <property type="match status" value="1"/>
</dbReference>
<dbReference type="Gene3D" id="3.90.230.10">
    <property type="entry name" value="Creatinase/methionine aminopeptidase superfamily"/>
    <property type="match status" value="1"/>
</dbReference>
<organism evidence="13 14">
    <name type="scientific">Decorospora gaudefroyi</name>
    <dbReference type="NCBI Taxonomy" id="184978"/>
    <lineage>
        <taxon>Eukaryota</taxon>
        <taxon>Fungi</taxon>
        <taxon>Dikarya</taxon>
        <taxon>Ascomycota</taxon>
        <taxon>Pezizomycotina</taxon>
        <taxon>Dothideomycetes</taxon>
        <taxon>Pleosporomycetidae</taxon>
        <taxon>Pleosporales</taxon>
        <taxon>Pleosporineae</taxon>
        <taxon>Pleosporaceae</taxon>
        <taxon>Decorospora</taxon>
    </lineage>
</organism>
<dbReference type="GO" id="GO:0005737">
    <property type="term" value="C:cytoplasm"/>
    <property type="evidence" value="ECO:0007669"/>
    <property type="project" value="UniProtKB-SubCell"/>
</dbReference>
<comment type="similarity">
    <text evidence="9">Belongs to the peptidase M24A family. Methionine aminopeptidase eukaryotic type 2 subfamily.</text>
</comment>
<dbReference type="GO" id="GO:0070006">
    <property type="term" value="F:metalloaminopeptidase activity"/>
    <property type="evidence" value="ECO:0007669"/>
    <property type="project" value="UniProtKB-UniRule"/>
</dbReference>
<gene>
    <name evidence="13" type="ORF">BDW02DRAFT_564176</name>
</gene>
<comment type="subcellular location">
    <subcellularLocation>
        <location evidence="9">Cytoplasm</location>
    </subcellularLocation>
</comment>
<dbReference type="InterPro" id="IPR001714">
    <property type="entry name" value="Pept_M24_MAP"/>
</dbReference>
<evidence type="ECO:0000256" key="10">
    <source>
        <dbReference type="RuleBase" id="RU003653"/>
    </source>
</evidence>
<dbReference type="Gene3D" id="1.10.10.10">
    <property type="entry name" value="Winged helix-like DNA-binding domain superfamily/Winged helix DNA-binding domain"/>
    <property type="match status" value="1"/>
</dbReference>
<dbReference type="SUPFAM" id="SSF46785">
    <property type="entry name" value="Winged helix' DNA-binding domain"/>
    <property type="match status" value="1"/>
</dbReference>
<keyword evidence="7 9" id="KW-0479">Metal-binding</keyword>
<proteinExistence type="inferred from homology"/>
<evidence type="ECO:0000256" key="3">
    <source>
        <dbReference type="ARBA" id="ARBA00001954"/>
    </source>
</evidence>
<dbReference type="InterPro" id="IPR002468">
    <property type="entry name" value="Pept_M24A_MAP2"/>
</dbReference>
<dbReference type="Proteomes" id="UP000800040">
    <property type="component" value="Unassembled WGS sequence"/>
</dbReference>
<comment type="cofactor">
    <cofactor evidence="3">
        <name>Fe(2+)</name>
        <dbReference type="ChEBI" id="CHEBI:29033"/>
    </cofactor>
</comment>
<feature type="compositionally biased region" description="Acidic residues" evidence="11">
    <location>
        <begin position="37"/>
        <end position="51"/>
    </location>
</feature>
<evidence type="ECO:0000256" key="7">
    <source>
        <dbReference type="ARBA" id="ARBA00022723"/>
    </source>
</evidence>
<feature type="binding site" evidence="9">
    <location>
        <position position="312"/>
    </location>
    <ligand>
        <name>substrate</name>
    </ligand>
</feature>
<feature type="compositionally biased region" description="Basic residues" evidence="11">
    <location>
        <begin position="60"/>
        <end position="73"/>
    </location>
</feature>
<dbReference type="HAMAP" id="MF_03175">
    <property type="entry name" value="MetAP_2_euk"/>
    <property type="match status" value="1"/>
</dbReference>
<evidence type="ECO:0000259" key="12">
    <source>
        <dbReference type="Pfam" id="PF00557"/>
    </source>
</evidence>
<dbReference type="PANTHER" id="PTHR45777">
    <property type="entry name" value="METHIONINE AMINOPEPTIDASE 2"/>
    <property type="match status" value="1"/>
</dbReference>
<comment type="cofactor">
    <cofactor evidence="9">
        <name>Co(2+)</name>
        <dbReference type="ChEBI" id="CHEBI:48828"/>
    </cofactor>
    <cofactor evidence="9">
        <name>Zn(2+)</name>
        <dbReference type="ChEBI" id="CHEBI:29105"/>
    </cofactor>
    <cofactor evidence="9">
        <name>Mn(2+)</name>
        <dbReference type="ChEBI" id="CHEBI:29035"/>
    </cofactor>
    <cofactor evidence="9">
        <name>Fe(2+)</name>
        <dbReference type="ChEBI" id="CHEBI:29033"/>
    </cofactor>
    <text evidence="9">Binds 2 divalent metal cations per subunit. Has a high-affinity and a low affinity metal-binding site. The true nature of the physiological cofactor is under debate. The enzyme is active with cobalt, zinc, manganese or divalent iron ions. Most likely, methionine aminopeptidases function as mononuclear Fe(2+)-metalloproteases under physiological conditions, and the catalytically relevant metal-binding site has been assigned to the histidine-containing high-affinity site.</text>
</comment>
<feature type="domain" description="Peptidase M24" evidence="12">
    <location>
        <begin position="136"/>
        <end position="338"/>
    </location>
</feature>
<dbReference type="InterPro" id="IPR036005">
    <property type="entry name" value="Creatinase/aminopeptidase-like"/>
</dbReference>
<evidence type="ECO:0000256" key="2">
    <source>
        <dbReference type="ARBA" id="ARBA00001936"/>
    </source>
</evidence>
<dbReference type="InterPro" id="IPR018349">
    <property type="entry name" value="Pept_M24A_MAP2_BS"/>
</dbReference>
<dbReference type="NCBIfam" id="TIGR00501">
    <property type="entry name" value="met_pdase_II"/>
    <property type="match status" value="1"/>
</dbReference>
<protein>
    <recommendedName>
        <fullName evidence="9">Methionine aminopeptidase 2</fullName>
        <shortName evidence="9">MAP 2</shortName>
        <shortName evidence="9">MetAP 2</shortName>
        <ecNumber evidence="9">3.4.11.18</ecNumber>
    </recommendedName>
    <alternativeName>
        <fullName evidence="9">Peptidase M</fullName>
    </alternativeName>
</protein>
<dbReference type="SUPFAM" id="SSF55920">
    <property type="entry name" value="Creatinase/aminopeptidase"/>
    <property type="match status" value="1"/>
</dbReference>
<feature type="region of interest" description="Disordered" evidence="11">
    <location>
        <begin position="1"/>
        <end position="90"/>
    </location>
</feature>
<accession>A0A6A5KWW5</accession>
<dbReference type="OrthoDB" id="7848262at2759"/>
<dbReference type="GO" id="GO:0046872">
    <property type="term" value="F:metal ion binding"/>
    <property type="evidence" value="ECO:0007669"/>
    <property type="project" value="UniProtKB-UniRule"/>
</dbReference>
<keyword evidence="8 9" id="KW-0378">Hydrolase</keyword>
<evidence type="ECO:0000313" key="14">
    <source>
        <dbReference type="Proteomes" id="UP000800040"/>
    </source>
</evidence>
<keyword evidence="5 9" id="KW-0963">Cytoplasm</keyword>
<comment type="cofactor">
    <cofactor evidence="2">
        <name>Mn(2+)</name>
        <dbReference type="ChEBI" id="CHEBI:29035"/>
    </cofactor>
</comment>
<comment type="function">
    <text evidence="9 10">Cotranslationally removes the N-terminal methionine from nascent proteins. The N-terminal methionine is often cleaved when the second residue in the primary sequence is small and uncharged (Met-Ala-, Cys, Gly, Pro, Ser, Thr, or Val).</text>
</comment>
<dbReference type="PROSITE" id="PS01202">
    <property type="entry name" value="MAP_2"/>
    <property type="match status" value="1"/>
</dbReference>
<evidence type="ECO:0000256" key="6">
    <source>
        <dbReference type="ARBA" id="ARBA00022670"/>
    </source>
</evidence>
<evidence type="ECO:0000313" key="13">
    <source>
        <dbReference type="EMBL" id="KAF1839194.1"/>
    </source>
</evidence>
<keyword evidence="4 9" id="KW-0031">Aminopeptidase</keyword>
<dbReference type="Pfam" id="PF00557">
    <property type="entry name" value="Peptidase_M24"/>
    <property type="match status" value="1"/>
</dbReference>
<feature type="binding site" evidence="9">
    <location>
        <position position="432"/>
    </location>
    <ligand>
        <name>a divalent metal cation</name>
        <dbReference type="ChEBI" id="CHEBI:60240"/>
        <label>1</label>
    </ligand>
</feature>
<keyword evidence="14" id="KW-1185">Reference proteome</keyword>
<feature type="binding site" evidence="9">
    <location>
        <position position="432"/>
    </location>
    <ligand>
        <name>a divalent metal cation</name>
        <dbReference type="ChEBI" id="CHEBI:60240"/>
        <label>2</label>
        <note>catalytic</note>
    </ligand>
</feature>
<evidence type="ECO:0000256" key="11">
    <source>
        <dbReference type="SAM" id="MobiDB-lite"/>
    </source>
</evidence>
<dbReference type="InterPro" id="IPR036390">
    <property type="entry name" value="WH_DNA-bd_sf"/>
</dbReference>
<dbReference type="EC" id="3.4.11.18" evidence="9"/>
<dbReference type="CDD" id="cd01088">
    <property type="entry name" value="MetAP2"/>
    <property type="match status" value="1"/>
</dbReference>
<feature type="binding site" evidence="9">
    <location>
        <position position="224"/>
    </location>
    <ligand>
        <name>a divalent metal cation</name>
        <dbReference type="ChEBI" id="CHEBI:60240"/>
        <label>1</label>
    </ligand>
</feature>
<dbReference type="PRINTS" id="PR00599">
    <property type="entry name" value="MAPEPTIDASE"/>
</dbReference>
<evidence type="ECO:0000256" key="1">
    <source>
        <dbReference type="ARBA" id="ARBA00000294"/>
    </source>
</evidence>
<feature type="compositionally biased region" description="Polar residues" evidence="11">
    <location>
        <begin position="19"/>
        <end position="30"/>
    </location>
</feature>
<feature type="binding site" evidence="9">
    <location>
        <position position="337"/>
    </location>
    <ligand>
        <name>a divalent metal cation</name>
        <dbReference type="ChEBI" id="CHEBI:60240"/>
        <label>2</label>
        <note>catalytic</note>
    </ligand>
</feature>
<evidence type="ECO:0000256" key="5">
    <source>
        <dbReference type="ARBA" id="ARBA00022490"/>
    </source>
</evidence>
<dbReference type="InterPro" id="IPR036388">
    <property type="entry name" value="WH-like_DNA-bd_sf"/>
</dbReference>